<dbReference type="PANTHER" id="PTHR12526:SF634">
    <property type="entry name" value="BLL3361 PROTEIN"/>
    <property type="match status" value="1"/>
</dbReference>
<keyword evidence="3" id="KW-1185">Reference proteome</keyword>
<reference evidence="2" key="1">
    <citation type="journal article" date="2021" name="Front. Microbiol.">
        <title>Comprehensive Comparative Genomics and Phenotyping of Methylobacterium Species.</title>
        <authorList>
            <person name="Alessa O."/>
            <person name="Ogura Y."/>
            <person name="Fujitani Y."/>
            <person name="Takami H."/>
            <person name="Hayashi T."/>
            <person name="Sahin N."/>
            <person name="Tani A."/>
        </authorList>
    </citation>
    <scope>NUCLEOTIDE SEQUENCE</scope>
    <source>
        <strain evidence="2">DSM 19015</strain>
    </source>
</reference>
<dbReference type="RefSeq" id="WP_238242450.1">
    <property type="nucleotide sequence ID" value="NZ_BPQP01000006.1"/>
</dbReference>
<dbReference type="Pfam" id="PF00534">
    <property type="entry name" value="Glycos_transf_1"/>
    <property type="match status" value="1"/>
</dbReference>
<dbReference type="SUPFAM" id="SSF53756">
    <property type="entry name" value="UDP-Glycosyltransferase/glycogen phosphorylase"/>
    <property type="match status" value="1"/>
</dbReference>
<dbReference type="Gene3D" id="3.40.50.2000">
    <property type="entry name" value="Glycogen Phosphorylase B"/>
    <property type="match status" value="2"/>
</dbReference>
<dbReference type="InterPro" id="IPR001296">
    <property type="entry name" value="Glyco_trans_1"/>
</dbReference>
<name>A0ABQ4RRA0_9HYPH</name>
<accession>A0ABQ4RRA0</accession>
<dbReference type="PANTHER" id="PTHR12526">
    <property type="entry name" value="GLYCOSYLTRANSFERASE"/>
    <property type="match status" value="1"/>
</dbReference>
<evidence type="ECO:0000259" key="1">
    <source>
        <dbReference type="Pfam" id="PF00534"/>
    </source>
</evidence>
<sequence length="391" mass="42025">MMQKDASPARRPVPGRKLLLIQPQAENAGAQEIARLLEGALATRGYATRQLFFYRKTGAFDGHPEVVICAPARPRGPFGLARLLWRLVSEIRRERPDVVLCFQHYGNVIGGPAARLAGVRDVIANQNSTTDQTPPKVRVLDKIAGTLGIYRRIVVNSHDSAQHFAHYPEAYRRRVVHIDHGFADKTSGLSKAEARARYGLPAGARLLGCVSRVHPLKNIGAAVALLGEDAQWHLAVAGQGPDRARLEALAQEKGWSERLHFVGELAPIAVGDFLAALDVFVFPSISETFGLAAIEAAQVGLPVVANRLAVLEEVLAVDGAPCALFVDADDPAAFAAAVRRVLNEPGIAEALTARSRGLASRFPLDDMVDAYDDLIRGLGAPVPASHRLATA</sequence>
<feature type="domain" description="Glycosyl transferase family 1" evidence="1">
    <location>
        <begin position="191"/>
        <end position="354"/>
    </location>
</feature>
<dbReference type="Proteomes" id="UP001055125">
    <property type="component" value="Unassembled WGS sequence"/>
</dbReference>
<reference evidence="2" key="2">
    <citation type="submission" date="2021-08" db="EMBL/GenBank/DDBJ databases">
        <authorList>
            <person name="Tani A."/>
            <person name="Ola A."/>
            <person name="Ogura Y."/>
            <person name="Katsura K."/>
            <person name="Hayashi T."/>
        </authorList>
    </citation>
    <scope>NUCLEOTIDE SEQUENCE</scope>
    <source>
        <strain evidence="2">DSM 19015</strain>
    </source>
</reference>
<dbReference type="EMBL" id="BPQP01000006">
    <property type="protein sequence ID" value="GJD93249.1"/>
    <property type="molecule type" value="Genomic_DNA"/>
</dbReference>
<evidence type="ECO:0000313" key="3">
    <source>
        <dbReference type="Proteomes" id="UP001055125"/>
    </source>
</evidence>
<protein>
    <submittedName>
        <fullName evidence="2">D-inositol-3-phosphate glycosyltransferase</fullName>
    </submittedName>
</protein>
<proteinExistence type="predicted"/>
<gene>
    <name evidence="2" type="primary">mshA_1</name>
    <name evidence="2" type="ORF">OCOJLMKI_0440</name>
</gene>
<organism evidence="2 3">
    <name type="scientific">Methylobacterium iners</name>
    <dbReference type="NCBI Taxonomy" id="418707"/>
    <lineage>
        <taxon>Bacteria</taxon>
        <taxon>Pseudomonadati</taxon>
        <taxon>Pseudomonadota</taxon>
        <taxon>Alphaproteobacteria</taxon>
        <taxon>Hyphomicrobiales</taxon>
        <taxon>Methylobacteriaceae</taxon>
        <taxon>Methylobacterium</taxon>
    </lineage>
</organism>
<evidence type="ECO:0000313" key="2">
    <source>
        <dbReference type="EMBL" id="GJD93249.1"/>
    </source>
</evidence>
<comment type="caution">
    <text evidence="2">The sequence shown here is derived from an EMBL/GenBank/DDBJ whole genome shotgun (WGS) entry which is preliminary data.</text>
</comment>